<evidence type="ECO:0000256" key="1">
    <source>
        <dbReference type="SAM" id="MobiDB-lite"/>
    </source>
</evidence>
<protein>
    <submittedName>
        <fullName evidence="2">Uncharacterized protein</fullName>
    </submittedName>
</protein>
<reference evidence="2 3" key="1">
    <citation type="submission" date="2015-07" db="EMBL/GenBank/DDBJ databases">
        <title>Comparative genomics of the Sigatoka disease complex on banana suggests a link between parallel evolutionary changes in Pseudocercospora fijiensis and Pseudocercospora eumusae and increased virulence on the banana host.</title>
        <authorList>
            <person name="Chang T.-C."/>
            <person name="Salvucci A."/>
            <person name="Crous P.W."/>
            <person name="Stergiopoulos I."/>
        </authorList>
    </citation>
    <scope>NUCLEOTIDE SEQUENCE [LARGE SCALE GENOMIC DNA]</scope>
    <source>
        <strain evidence="2 3">CBS 114824</strain>
    </source>
</reference>
<comment type="caution">
    <text evidence="2">The sequence shown here is derived from an EMBL/GenBank/DDBJ whole genome shotgun (WGS) entry which is preliminary data.</text>
</comment>
<organism evidence="2 3">
    <name type="scientific">Pseudocercospora eumusae</name>
    <dbReference type="NCBI Taxonomy" id="321146"/>
    <lineage>
        <taxon>Eukaryota</taxon>
        <taxon>Fungi</taxon>
        <taxon>Dikarya</taxon>
        <taxon>Ascomycota</taxon>
        <taxon>Pezizomycotina</taxon>
        <taxon>Dothideomycetes</taxon>
        <taxon>Dothideomycetidae</taxon>
        <taxon>Mycosphaerellales</taxon>
        <taxon>Mycosphaerellaceae</taxon>
        <taxon>Pseudocercospora</taxon>
    </lineage>
</organism>
<name>A0A139HF14_9PEZI</name>
<evidence type="ECO:0000313" key="2">
    <source>
        <dbReference type="EMBL" id="KXT00959.1"/>
    </source>
</evidence>
<proteinExistence type="predicted"/>
<dbReference type="Proteomes" id="UP000070133">
    <property type="component" value="Unassembled WGS sequence"/>
</dbReference>
<evidence type="ECO:0000313" key="3">
    <source>
        <dbReference type="Proteomes" id="UP000070133"/>
    </source>
</evidence>
<accession>A0A139HF14</accession>
<feature type="region of interest" description="Disordered" evidence="1">
    <location>
        <begin position="1"/>
        <end position="23"/>
    </location>
</feature>
<keyword evidence="3" id="KW-1185">Reference proteome</keyword>
<sequence>MRTGRPCVKLRTTSSPRKISPRDHSQKLVGRLHNFFLQRRGIHATLAIFAKLDLLLLLSRDRLIQNSRLGFSRM</sequence>
<dbReference type="AlphaFoldDB" id="A0A139HF14"/>
<gene>
    <name evidence="2" type="ORF">AC578_8175</name>
</gene>
<dbReference type="EMBL" id="LFZN01000064">
    <property type="protein sequence ID" value="KXT00959.1"/>
    <property type="molecule type" value="Genomic_DNA"/>
</dbReference>